<dbReference type="GO" id="GO:0016740">
    <property type="term" value="F:transferase activity"/>
    <property type="evidence" value="ECO:0007669"/>
    <property type="project" value="UniProtKB-KW"/>
</dbReference>
<dbReference type="Proteomes" id="UP000624279">
    <property type="component" value="Unassembled WGS sequence"/>
</dbReference>
<dbReference type="EMBL" id="JACOGA010000018">
    <property type="protein sequence ID" value="MBC3875396.1"/>
    <property type="molecule type" value="Genomic_DNA"/>
</dbReference>
<reference evidence="1 2" key="1">
    <citation type="submission" date="2020-08" db="EMBL/GenBank/DDBJ databases">
        <title>Novel species isolated from subtropical streams in China.</title>
        <authorList>
            <person name="Lu H."/>
        </authorList>
    </citation>
    <scope>NUCLEOTIDE SEQUENCE [LARGE SCALE GENOMIC DNA]</scope>
    <source>
        <strain evidence="1 2">LX15W</strain>
    </source>
</reference>
<sequence>MLIYRLPDQLALACEQLQQNGLTVISVDIAQNSARDDARLQIRQAVSAVFATALNINKDNIRIHAEKGQAPYAEIGVGDQRRYYSLSIAHEDKYAMAAIGGILGASRIGLDLVKVASPFEWIDTANLYLGNVTSKSILAKPSEQQFDHFLQAWASHEARLKCLGLGLQEWSEKLEQRLYSVRSEVGYVSWDTTYIAALARLQSDKHNPAILKSQFQN</sequence>
<evidence type="ECO:0000313" key="2">
    <source>
        <dbReference type="Proteomes" id="UP000624279"/>
    </source>
</evidence>
<comment type="caution">
    <text evidence="1">The sequence shown here is derived from an EMBL/GenBank/DDBJ whole genome shotgun (WGS) entry which is preliminary data.</text>
</comment>
<dbReference type="InterPro" id="IPR037143">
    <property type="entry name" value="4-PPantetheinyl_Trfase_dom_sf"/>
</dbReference>
<protein>
    <submittedName>
        <fullName evidence="1">4'-phosphopantetheinyl transferase superfamily protein</fullName>
    </submittedName>
</protein>
<keyword evidence="1" id="KW-0808">Transferase</keyword>
<gene>
    <name evidence="1" type="ORF">H8K55_17540</name>
</gene>
<dbReference type="Gene3D" id="3.90.470.20">
    <property type="entry name" value="4'-phosphopantetheinyl transferase domain"/>
    <property type="match status" value="1"/>
</dbReference>
<proteinExistence type="predicted"/>
<keyword evidence="2" id="KW-1185">Reference proteome</keyword>
<organism evidence="1 2">
    <name type="scientific">Undibacterium flavidum</name>
    <dbReference type="NCBI Taxonomy" id="2762297"/>
    <lineage>
        <taxon>Bacteria</taxon>
        <taxon>Pseudomonadati</taxon>
        <taxon>Pseudomonadota</taxon>
        <taxon>Betaproteobacteria</taxon>
        <taxon>Burkholderiales</taxon>
        <taxon>Oxalobacteraceae</taxon>
        <taxon>Undibacterium</taxon>
    </lineage>
</organism>
<name>A0ABR6YFS9_9BURK</name>
<evidence type="ECO:0000313" key="1">
    <source>
        <dbReference type="EMBL" id="MBC3875396.1"/>
    </source>
</evidence>
<accession>A0ABR6YFS9</accession>
<dbReference type="SUPFAM" id="SSF56214">
    <property type="entry name" value="4'-phosphopantetheinyl transferase"/>
    <property type="match status" value="1"/>
</dbReference>
<dbReference type="RefSeq" id="WP_186943360.1">
    <property type="nucleotide sequence ID" value="NZ_JACOGA010000018.1"/>
</dbReference>